<accession>A0ACC2RDI1</accession>
<dbReference type="EMBL" id="QTSX02007558">
    <property type="protein sequence ID" value="KAJ9048123.1"/>
    <property type="molecule type" value="Genomic_DNA"/>
</dbReference>
<gene>
    <name evidence="1" type="ORF">DSO57_1038165</name>
</gene>
<organism evidence="1 2">
    <name type="scientific">Entomophthora muscae</name>
    <dbReference type="NCBI Taxonomy" id="34485"/>
    <lineage>
        <taxon>Eukaryota</taxon>
        <taxon>Fungi</taxon>
        <taxon>Fungi incertae sedis</taxon>
        <taxon>Zoopagomycota</taxon>
        <taxon>Entomophthoromycotina</taxon>
        <taxon>Entomophthoromycetes</taxon>
        <taxon>Entomophthorales</taxon>
        <taxon>Entomophthoraceae</taxon>
        <taxon>Entomophthora</taxon>
    </lineage>
</organism>
<evidence type="ECO:0000313" key="2">
    <source>
        <dbReference type="Proteomes" id="UP001165960"/>
    </source>
</evidence>
<proteinExistence type="predicted"/>
<sequence length="133" mass="15068">MQEFSNRFYLESQTLISLKASSFIDVKSALLNAVLPNKNLSLGVKYRIYRAYNISNLICLLLTFKYEFEVPLPSGQRAFQKTRKTPSSMTSPILVIAQSLKELLVNHVGAEEYDSQGVQEDKDASQDEELKIC</sequence>
<evidence type="ECO:0000313" key="1">
    <source>
        <dbReference type="EMBL" id="KAJ9048123.1"/>
    </source>
</evidence>
<dbReference type="Proteomes" id="UP001165960">
    <property type="component" value="Unassembled WGS sequence"/>
</dbReference>
<protein>
    <submittedName>
        <fullName evidence="1">Uncharacterized protein</fullName>
    </submittedName>
</protein>
<reference evidence="1" key="1">
    <citation type="submission" date="2022-04" db="EMBL/GenBank/DDBJ databases">
        <title>Genome of the entomopathogenic fungus Entomophthora muscae.</title>
        <authorList>
            <person name="Elya C."/>
            <person name="Lovett B.R."/>
            <person name="Lee E."/>
            <person name="Macias A.M."/>
            <person name="Hajek A.E."/>
            <person name="De Bivort B.L."/>
            <person name="Kasson M.T."/>
            <person name="De Fine Licht H.H."/>
            <person name="Stajich J.E."/>
        </authorList>
    </citation>
    <scope>NUCLEOTIDE SEQUENCE</scope>
    <source>
        <strain evidence="1">Berkeley</strain>
    </source>
</reference>
<keyword evidence="2" id="KW-1185">Reference proteome</keyword>
<comment type="caution">
    <text evidence="1">The sequence shown here is derived from an EMBL/GenBank/DDBJ whole genome shotgun (WGS) entry which is preliminary data.</text>
</comment>
<name>A0ACC2RDI1_9FUNG</name>